<dbReference type="AlphaFoldDB" id="A0A132NZR9"/>
<gene>
    <name evidence="1" type="ORF">QR46_0419</name>
</gene>
<evidence type="ECO:0000313" key="1">
    <source>
        <dbReference type="EMBL" id="KWX15560.1"/>
    </source>
</evidence>
<sequence>MDVNTQTCAHTTFFSDLDDLFWGIATENEAICQTDPFQVAIWTDTQLDADISTPDPSLSDSKLRHNTRSTPLELRLKVIQLREHQSLSFSKISAMLSMPLTTAKSIWQAYRREGRIVALQGGGWNQRPDRTTVAARVTGPVLDRILELRAARVSLRGISDRIWCEYGVRVSRSACGVLLQRLETCSK</sequence>
<comment type="caution">
    <text evidence="1">The sequence shown here is derived from an EMBL/GenBank/DDBJ whole genome shotgun (WGS) entry which is preliminary data.</text>
</comment>
<name>A0A132NZR9_GIAIN</name>
<dbReference type="InterPro" id="IPR009057">
    <property type="entry name" value="Homeodomain-like_sf"/>
</dbReference>
<accession>A0A132NZR9</accession>
<evidence type="ECO:0000313" key="2">
    <source>
        <dbReference type="Proteomes" id="UP000070089"/>
    </source>
</evidence>
<dbReference type="Proteomes" id="UP000070089">
    <property type="component" value="Unassembled WGS sequence"/>
</dbReference>
<dbReference type="SUPFAM" id="SSF46689">
    <property type="entry name" value="Homeodomain-like"/>
    <property type="match status" value="1"/>
</dbReference>
<organism evidence="1 2">
    <name type="scientific">Giardia duodenalis assemblage B</name>
    <dbReference type="NCBI Taxonomy" id="1394984"/>
    <lineage>
        <taxon>Eukaryota</taxon>
        <taxon>Metamonada</taxon>
        <taxon>Diplomonadida</taxon>
        <taxon>Hexamitidae</taxon>
        <taxon>Giardiinae</taxon>
        <taxon>Giardia</taxon>
    </lineage>
</organism>
<protein>
    <submittedName>
        <fullName evidence="1">Uncharacterized protein</fullName>
    </submittedName>
</protein>
<dbReference type="OrthoDB" id="10254766at2759"/>
<dbReference type="InterPro" id="IPR036388">
    <property type="entry name" value="WH-like_DNA-bd_sf"/>
</dbReference>
<dbReference type="VEuPathDB" id="GiardiaDB:QR46_0419"/>
<dbReference type="Gene3D" id="1.10.10.10">
    <property type="entry name" value="Winged helix-like DNA-binding domain superfamily/Winged helix DNA-binding domain"/>
    <property type="match status" value="1"/>
</dbReference>
<proteinExistence type="predicted"/>
<dbReference type="EMBL" id="JXTI01000006">
    <property type="protein sequence ID" value="KWX15560.1"/>
    <property type="molecule type" value="Genomic_DNA"/>
</dbReference>
<reference evidence="1 2" key="1">
    <citation type="journal article" date="2015" name="Mol. Biochem. Parasitol.">
        <title>Identification of polymorphic genes for use in assemblage B genotyping assays through comparative genomics of multiple assemblage B Giardia duodenalis isolates.</title>
        <authorList>
            <person name="Wielinga C."/>
            <person name="Thompson R.C."/>
            <person name="Monis P."/>
            <person name="Ryan U."/>
        </authorList>
    </citation>
    <scope>NUCLEOTIDE SEQUENCE [LARGE SCALE GENOMIC DNA]</scope>
    <source>
        <strain evidence="1 2">BAH15c1</strain>
    </source>
</reference>